<dbReference type="OrthoDB" id="9778567at2"/>
<evidence type="ECO:0000313" key="6">
    <source>
        <dbReference type="Proteomes" id="UP000187059"/>
    </source>
</evidence>
<dbReference type="InterPro" id="IPR010016">
    <property type="entry name" value="PxpB"/>
</dbReference>
<name>A0A1P8UPS0_9RHOB</name>
<proteinExistence type="predicted"/>
<dbReference type="GO" id="GO:0005524">
    <property type="term" value="F:ATP binding"/>
    <property type="evidence" value="ECO:0007669"/>
    <property type="project" value="UniProtKB-KW"/>
</dbReference>
<dbReference type="InterPro" id="IPR003833">
    <property type="entry name" value="CT_C_D"/>
</dbReference>
<keyword evidence="3" id="KW-0067">ATP-binding</keyword>
<sequence>MALEAGYPEIRTVGIDGMLVSFGDRLSEPANRAALAFRAEVERESWDGVEESASSLVSCYLRFDPLYLRHADLAAKLRGLIESRDWMQAPLPGGRRLHRIPTVYGGALAPQFGEAAAAAGLSEREALDSLSGARVRVTALGFAPGQPYLGELPECWDIPRQQALTPQVQPGALVLAIRQFVLFTVQAQTGWRHVGQTAAKLVRLGEARPFLLAPGDEVTFPSVSEEVFARMQGDAEGGASWEALA</sequence>
<keyword evidence="1" id="KW-0547">Nucleotide-binding</keyword>
<dbReference type="RefSeq" id="WP_076695860.1">
    <property type="nucleotide sequence ID" value="NZ_CP015093.1"/>
</dbReference>
<dbReference type="Gene3D" id="2.40.100.10">
    <property type="entry name" value="Cyclophilin-like"/>
    <property type="match status" value="1"/>
</dbReference>
<dbReference type="InterPro" id="IPR029000">
    <property type="entry name" value="Cyclophilin-like_dom_sf"/>
</dbReference>
<feature type="domain" description="Carboxyltransferase" evidence="4">
    <location>
        <begin position="8"/>
        <end position="212"/>
    </location>
</feature>
<accession>A0A1P8UPS0</accession>
<dbReference type="EMBL" id="CP015093">
    <property type="protein sequence ID" value="APZ51385.1"/>
    <property type="molecule type" value="Genomic_DNA"/>
</dbReference>
<dbReference type="STRING" id="1250539.Ga0080574_TMP1051"/>
<keyword evidence="2" id="KW-0378">Hydrolase</keyword>
<organism evidence="5 6">
    <name type="scientific">Salipiger abyssi</name>
    <dbReference type="NCBI Taxonomy" id="1250539"/>
    <lineage>
        <taxon>Bacteria</taxon>
        <taxon>Pseudomonadati</taxon>
        <taxon>Pseudomonadota</taxon>
        <taxon>Alphaproteobacteria</taxon>
        <taxon>Rhodobacterales</taxon>
        <taxon>Roseobacteraceae</taxon>
        <taxon>Salipiger</taxon>
    </lineage>
</organism>
<dbReference type="Pfam" id="PF02682">
    <property type="entry name" value="CT_C_D"/>
    <property type="match status" value="1"/>
</dbReference>
<dbReference type="SUPFAM" id="SSF160467">
    <property type="entry name" value="PH0987 N-terminal domain-like"/>
    <property type="match status" value="1"/>
</dbReference>
<dbReference type="Gene3D" id="3.30.1360.40">
    <property type="match status" value="1"/>
</dbReference>
<dbReference type="KEGG" id="paby:Ga0080574_TMP1051"/>
<dbReference type="SMART" id="SM00796">
    <property type="entry name" value="AHS1"/>
    <property type="match status" value="1"/>
</dbReference>
<keyword evidence="6" id="KW-1185">Reference proteome</keyword>
<reference evidence="5 6" key="1">
    <citation type="submission" date="2016-04" db="EMBL/GenBank/DDBJ databases">
        <title>Deep-sea bacteria in the southern Pacific.</title>
        <authorList>
            <person name="Tang K."/>
        </authorList>
    </citation>
    <scope>NUCLEOTIDE SEQUENCE [LARGE SCALE GENOMIC DNA]</scope>
    <source>
        <strain evidence="5 6">JLT2014</strain>
    </source>
</reference>
<dbReference type="SUPFAM" id="SSF50891">
    <property type="entry name" value="Cyclophilin-like"/>
    <property type="match status" value="1"/>
</dbReference>
<dbReference type="PANTHER" id="PTHR34698:SF2">
    <property type="entry name" value="5-OXOPROLINASE SUBUNIT B"/>
    <property type="match status" value="1"/>
</dbReference>
<evidence type="ECO:0000256" key="3">
    <source>
        <dbReference type="ARBA" id="ARBA00022840"/>
    </source>
</evidence>
<protein>
    <submittedName>
        <fullName evidence="5">Sensor histidine kinase inhibitor, KipI family</fullName>
    </submittedName>
</protein>
<evidence type="ECO:0000256" key="1">
    <source>
        <dbReference type="ARBA" id="ARBA00022741"/>
    </source>
</evidence>
<dbReference type="PANTHER" id="PTHR34698">
    <property type="entry name" value="5-OXOPROLINASE SUBUNIT B"/>
    <property type="match status" value="1"/>
</dbReference>
<dbReference type="GO" id="GO:0016787">
    <property type="term" value="F:hydrolase activity"/>
    <property type="evidence" value="ECO:0007669"/>
    <property type="project" value="UniProtKB-KW"/>
</dbReference>
<evidence type="ECO:0000259" key="4">
    <source>
        <dbReference type="SMART" id="SM00796"/>
    </source>
</evidence>
<evidence type="ECO:0000313" key="5">
    <source>
        <dbReference type="EMBL" id="APZ51385.1"/>
    </source>
</evidence>
<dbReference type="AlphaFoldDB" id="A0A1P8UPS0"/>
<dbReference type="Proteomes" id="UP000187059">
    <property type="component" value="Chromosome"/>
</dbReference>
<evidence type="ECO:0000256" key="2">
    <source>
        <dbReference type="ARBA" id="ARBA00022801"/>
    </source>
</evidence>
<gene>
    <name evidence="5" type="ORF">Ga0080574_TMP1051</name>
</gene>